<dbReference type="EMBL" id="CASHTH010002795">
    <property type="protein sequence ID" value="CAI8035357.1"/>
    <property type="molecule type" value="Genomic_DNA"/>
</dbReference>
<organism evidence="8 9">
    <name type="scientific">Geodia barretti</name>
    <name type="common">Barrett's horny sponge</name>
    <dbReference type="NCBI Taxonomy" id="519541"/>
    <lineage>
        <taxon>Eukaryota</taxon>
        <taxon>Metazoa</taxon>
        <taxon>Porifera</taxon>
        <taxon>Demospongiae</taxon>
        <taxon>Heteroscleromorpha</taxon>
        <taxon>Tetractinellida</taxon>
        <taxon>Astrophorina</taxon>
        <taxon>Geodiidae</taxon>
        <taxon>Geodia</taxon>
    </lineage>
</organism>
<keyword evidence="5" id="KW-0663">Pyridoxal phosphate</keyword>
<proteinExistence type="predicted"/>
<dbReference type="InterPro" id="IPR051326">
    <property type="entry name" value="Kynurenine-oxoglutarate_AT"/>
</dbReference>
<comment type="caution">
    <text evidence="8">The sequence shown here is derived from an EMBL/GenBank/DDBJ whole genome shotgun (WGS) entry which is preliminary data.</text>
</comment>
<reference evidence="8" key="1">
    <citation type="submission" date="2023-03" db="EMBL/GenBank/DDBJ databases">
        <authorList>
            <person name="Steffen K."/>
            <person name="Cardenas P."/>
        </authorList>
    </citation>
    <scope>NUCLEOTIDE SEQUENCE</scope>
</reference>
<dbReference type="AlphaFoldDB" id="A0AA35SU32"/>
<evidence type="ECO:0000256" key="2">
    <source>
        <dbReference type="ARBA" id="ARBA00012751"/>
    </source>
</evidence>
<feature type="domain" description="Aminotransferase class I/classII large" evidence="7">
    <location>
        <begin position="22"/>
        <end position="196"/>
    </location>
</feature>
<evidence type="ECO:0000256" key="6">
    <source>
        <dbReference type="ARBA" id="ARBA00024016"/>
    </source>
</evidence>
<evidence type="ECO:0000313" key="9">
    <source>
        <dbReference type="Proteomes" id="UP001174909"/>
    </source>
</evidence>
<evidence type="ECO:0000259" key="7">
    <source>
        <dbReference type="Pfam" id="PF00155"/>
    </source>
</evidence>
<comment type="cofactor">
    <cofactor evidence="1">
        <name>pyridoxal 5'-phosphate</name>
        <dbReference type="ChEBI" id="CHEBI:597326"/>
    </cofactor>
</comment>
<evidence type="ECO:0000256" key="5">
    <source>
        <dbReference type="ARBA" id="ARBA00022898"/>
    </source>
</evidence>
<dbReference type="InterPro" id="IPR015424">
    <property type="entry name" value="PyrdxlP-dep_Trfase"/>
</dbReference>
<keyword evidence="3" id="KW-0032">Aminotransferase</keyword>
<dbReference type="InterPro" id="IPR004839">
    <property type="entry name" value="Aminotransferase_I/II_large"/>
</dbReference>
<protein>
    <recommendedName>
        <fullName evidence="2">kynurenine--oxoglutarate transaminase</fullName>
        <ecNumber evidence="2">2.6.1.7</ecNumber>
    </recommendedName>
</protein>
<evidence type="ECO:0000256" key="4">
    <source>
        <dbReference type="ARBA" id="ARBA00022679"/>
    </source>
</evidence>
<name>A0AA35SU32_GEOBA</name>
<evidence type="ECO:0000256" key="3">
    <source>
        <dbReference type="ARBA" id="ARBA00022576"/>
    </source>
</evidence>
<comment type="pathway">
    <text evidence="6">Amino-acid degradation; L-kynurenine degradation; kynurenate from L-kynurenine: step 1/2.</text>
</comment>
<dbReference type="Proteomes" id="UP001174909">
    <property type="component" value="Unassembled WGS sequence"/>
</dbReference>
<gene>
    <name evidence="8" type="ORF">GBAR_LOCUS19857</name>
</gene>
<dbReference type="FunFam" id="3.90.1150.10:FF:000021">
    <property type="entry name" value="Kynurenine--oxoglutarate transaminase 3"/>
    <property type="match status" value="1"/>
</dbReference>
<dbReference type="SUPFAM" id="SSF53383">
    <property type="entry name" value="PLP-dependent transferases"/>
    <property type="match status" value="1"/>
</dbReference>
<keyword evidence="4" id="KW-0808">Transferase</keyword>
<evidence type="ECO:0000256" key="1">
    <source>
        <dbReference type="ARBA" id="ARBA00001933"/>
    </source>
</evidence>
<keyword evidence="9" id="KW-1185">Reference proteome</keyword>
<evidence type="ECO:0000313" key="8">
    <source>
        <dbReference type="EMBL" id="CAI8035357.1"/>
    </source>
</evidence>
<dbReference type="InterPro" id="IPR015421">
    <property type="entry name" value="PyrdxlP-dep_Trfase_major"/>
</dbReference>
<dbReference type="GO" id="GO:0030170">
    <property type="term" value="F:pyridoxal phosphate binding"/>
    <property type="evidence" value="ECO:0007669"/>
    <property type="project" value="InterPro"/>
</dbReference>
<dbReference type="PANTHER" id="PTHR43807:SF20">
    <property type="entry name" value="FI04487P"/>
    <property type="match status" value="1"/>
</dbReference>
<dbReference type="InterPro" id="IPR015422">
    <property type="entry name" value="PyrdxlP-dep_Trfase_small"/>
</dbReference>
<dbReference type="EC" id="2.6.1.7" evidence="2"/>
<dbReference type="CDD" id="cd00609">
    <property type="entry name" value="AAT_like"/>
    <property type="match status" value="1"/>
</dbReference>
<dbReference type="Gene3D" id="3.90.1150.10">
    <property type="entry name" value="Aspartate Aminotransferase, domain 1"/>
    <property type="match status" value="1"/>
</dbReference>
<dbReference type="GO" id="GO:0016212">
    <property type="term" value="F:kynurenine-oxoglutarate transaminase activity"/>
    <property type="evidence" value="ECO:0007669"/>
    <property type="project" value="UniProtKB-EC"/>
</dbReference>
<sequence length="211" mass="23726">MTSLELANSLAHRPPATLPGMWERTITVGSAGKTFSATGWKMGWGIGPEHLVKHMQTMHANTGYCYPTLLQEAVARALEVETARLGQPDCYFTQLAVDTERKRDEIAEVLREVGLEPIIPDSGYFMMADTTPLGIKFDSGNDEPYDFQFTKWMTREKGVATIPPSAFFSPANKHLVEKFVRFCFIKDDATLQAAYAKLREWAKELKSEKKT</sequence>
<dbReference type="PANTHER" id="PTHR43807">
    <property type="entry name" value="FI04487P"/>
    <property type="match status" value="1"/>
</dbReference>
<dbReference type="Gene3D" id="3.40.640.10">
    <property type="entry name" value="Type I PLP-dependent aspartate aminotransferase-like (Major domain)"/>
    <property type="match status" value="1"/>
</dbReference>
<dbReference type="GO" id="GO:0005739">
    <property type="term" value="C:mitochondrion"/>
    <property type="evidence" value="ECO:0007669"/>
    <property type="project" value="TreeGrafter"/>
</dbReference>
<accession>A0AA35SU32</accession>
<dbReference type="Pfam" id="PF00155">
    <property type="entry name" value="Aminotran_1_2"/>
    <property type="match status" value="1"/>
</dbReference>